<protein>
    <submittedName>
        <fullName evidence="2">Uncharacterized protein</fullName>
    </submittedName>
</protein>
<dbReference type="Proteomes" id="UP000729402">
    <property type="component" value="Unassembled WGS sequence"/>
</dbReference>
<name>A0A8J5WGS8_ZIZPA</name>
<proteinExistence type="predicted"/>
<dbReference type="AlphaFoldDB" id="A0A8J5WGS8"/>
<gene>
    <name evidence="2" type="ORF">GUJ93_ZPchr0011g28358</name>
</gene>
<reference evidence="2" key="1">
    <citation type="journal article" date="2021" name="bioRxiv">
        <title>Whole Genome Assembly and Annotation of Northern Wild Rice, Zizania palustris L., Supports a Whole Genome Duplication in the Zizania Genus.</title>
        <authorList>
            <person name="Haas M."/>
            <person name="Kono T."/>
            <person name="Macchietto M."/>
            <person name="Millas R."/>
            <person name="McGilp L."/>
            <person name="Shao M."/>
            <person name="Duquette J."/>
            <person name="Hirsch C.N."/>
            <person name="Kimball J."/>
        </authorList>
    </citation>
    <scope>NUCLEOTIDE SEQUENCE</scope>
    <source>
        <tissue evidence="2">Fresh leaf tissue</tissue>
    </source>
</reference>
<organism evidence="2 3">
    <name type="scientific">Zizania palustris</name>
    <name type="common">Northern wild rice</name>
    <dbReference type="NCBI Taxonomy" id="103762"/>
    <lineage>
        <taxon>Eukaryota</taxon>
        <taxon>Viridiplantae</taxon>
        <taxon>Streptophyta</taxon>
        <taxon>Embryophyta</taxon>
        <taxon>Tracheophyta</taxon>
        <taxon>Spermatophyta</taxon>
        <taxon>Magnoliopsida</taxon>
        <taxon>Liliopsida</taxon>
        <taxon>Poales</taxon>
        <taxon>Poaceae</taxon>
        <taxon>BOP clade</taxon>
        <taxon>Oryzoideae</taxon>
        <taxon>Oryzeae</taxon>
        <taxon>Zizaniinae</taxon>
        <taxon>Zizania</taxon>
    </lineage>
</organism>
<comment type="caution">
    <text evidence="2">The sequence shown here is derived from an EMBL/GenBank/DDBJ whole genome shotgun (WGS) entry which is preliminary data.</text>
</comment>
<reference evidence="2" key="2">
    <citation type="submission" date="2021-02" db="EMBL/GenBank/DDBJ databases">
        <authorList>
            <person name="Kimball J.A."/>
            <person name="Haas M.W."/>
            <person name="Macchietto M."/>
            <person name="Kono T."/>
            <person name="Duquette J."/>
            <person name="Shao M."/>
        </authorList>
    </citation>
    <scope>NUCLEOTIDE SEQUENCE</scope>
    <source>
        <tissue evidence="2">Fresh leaf tissue</tissue>
    </source>
</reference>
<evidence type="ECO:0000313" key="2">
    <source>
        <dbReference type="EMBL" id="KAG8089206.1"/>
    </source>
</evidence>
<feature type="region of interest" description="Disordered" evidence="1">
    <location>
        <begin position="29"/>
        <end position="54"/>
    </location>
</feature>
<accession>A0A8J5WGS8</accession>
<evidence type="ECO:0000313" key="3">
    <source>
        <dbReference type="Proteomes" id="UP000729402"/>
    </source>
</evidence>
<sequence length="135" mass="15468">MWQPQACGVLCFPAAEARRGYRRQDCDPWGPPLEKAESSRPTQIGPSRGAGDPAAAFSRGLPCYAARRRMLLPSWNPHRKDCHRSAWICARDVWRWPAIQRKRNCTSQRTGRKRSATRKKTCDGKICWTVDCRLI</sequence>
<evidence type="ECO:0000256" key="1">
    <source>
        <dbReference type="SAM" id="MobiDB-lite"/>
    </source>
</evidence>
<dbReference type="EMBL" id="JAAALK010000081">
    <property type="protein sequence ID" value="KAG8089206.1"/>
    <property type="molecule type" value="Genomic_DNA"/>
</dbReference>
<keyword evidence="3" id="KW-1185">Reference proteome</keyword>